<accession>A0A1I7X9V9</accession>
<protein>
    <submittedName>
        <fullName evidence="2">Secreted protein</fullName>
    </submittedName>
</protein>
<keyword evidence="1" id="KW-1185">Reference proteome</keyword>
<reference evidence="2" key="1">
    <citation type="submission" date="2016-11" db="UniProtKB">
        <authorList>
            <consortium name="WormBaseParasite"/>
        </authorList>
    </citation>
    <scope>IDENTIFICATION</scope>
</reference>
<organism evidence="1 2">
    <name type="scientific">Heterorhabditis bacteriophora</name>
    <name type="common">Entomopathogenic nematode worm</name>
    <dbReference type="NCBI Taxonomy" id="37862"/>
    <lineage>
        <taxon>Eukaryota</taxon>
        <taxon>Metazoa</taxon>
        <taxon>Ecdysozoa</taxon>
        <taxon>Nematoda</taxon>
        <taxon>Chromadorea</taxon>
        <taxon>Rhabditida</taxon>
        <taxon>Rhabditina</taxon>
        <taxon>Rhabditomorpha</taxon>
        <taxon>Strongyloidea</taxon>
        <taxon>Heterorhabditidae</taxon>
        <taxon>Heterorhabditis</taxon>
    </lineage>
</organism>
<dbReference type="Proteomes" id="UP000095283">
    <property type="component" value="Unplaced"/>
</dbReference>
<proteinExistence type="predicted"/>
<dbReference type="AlphaFoldDB" id="A0A1I7X9V9"/>
<sequence>MVCHVSMSQSLGGVHFAYSLLRPAPLTLTVVTIATHVYTYMIELADLLTVLCYGCDSVPGSIMFPTL</sequence>
<dbReference type="WBParaSite" id="Hba_14298">
    <property type="protein sequence ID" value="Hba_14298"/>
    <property type="gene ID" value="Hba_14298"/>
</dbReference>
<name>A0A1I7X9V9_HETBA</name>
<evidence type="ECO:0000313" key="2">
    <source>
        <dbReference type="WBParaSite" id="Hba_14298"/>
    </source>
</evidence>
<evidence type="ECO:0000313" key="1">
    <source>
        <dbReference type="Proteomes" id="UP000095283"/>
    </source>
</evidence>